<protein>
    <submittedName>
        <fullName evidence="2">Uncharacterized protein</fullName>
    </submittedName>
</protein>
<proteinExistence type="predicted"/>
<reference evidence="2" key="1">
    <citation type="submission" date="2022-11" db="UniProtKB">
        <authorList>
            <consortium name="WormBaseParasite"/>
        </authorList>
    </citation>
    <scope>IDENTIFICATION</scope>
</reference>
<organism evidence="1 2">
    <name type="scientific">Panagrolaimus sp. JU765</name>
    <dbReference type="NCBI Taxonomy" id="591449"/>
    <lineage>
        <taxon>Eukaryota</taxon>
        <taxon>Metazoa</taxon>
        <taxon>Ecdysozoa</taxon>
        <taxon>Nematoda</taxon>
        <taxon>Chromadorea</taxon>
        <taxon>Rhabditida</taxon>
        <taxon>Tylenchina</taxon>
        <taxon>Panagrolaimomorpha</taxon>
        <taxon>Panagrolaimoidea</taxon>
        <taxon>Panagrolaimidae</taxon>
        <taxon>Panagrolaimus</taxon>
    </lineage>
</organism>
<sequence length="606" mass="70664">MGKFAHNDPPSECSSSSEGTSNSVQTLTRDFFRLATCCAIERFPFIQKWKNKQENTEIKHLLESSKNGEAFLKSSLFEHMPTTIKFYGQATSVKKPPDDQKSSLIWALNPLLPIPIRQILRQSHFSIQPMEMEEDWLGYWGKHWNNEKYKTVLMNQKVNHYPGSFHLGRKDKIWGHIKQYIRRFGPEFDLMPRTFIMLEDLQDLADYLEDDDHAVIIKPPASARGSGISIISDSDDIPDLDLTQSKFRFWIAQKYITNPLLIDGKKFDLRIYAYVPSLDPLTIYFYSDGLVRFAALPYDNDSLSNLNVHLTNYSINRFAHRDGISQDDVDKWSLQEFWEFLAENDYDPEIFKKRITEIVVKTIVCCESHIREFMERNDTDMALCHELFGFDILVDDQMDFHLLEVNISPSLQAHTQIDRKVKCPLIQDILTMCRFAFPVPAKELDDSLGHSTRHCCGNFTEACRQKMCRVIEEYKQSLEIPFDIIEESQLTGADIRCLCNFEDEYNGRGNLELVYPFKDRDLQEKYFQFIRNPTYFDMLLNNWCIYRFENQESEKEALNLLRKLCLMGNHISTNDMRLPKKFRAPYADIDQGIVSGTPRSETSISS</sequence>
<evidence type="ECO:0000313" key="1">
    <source>
        <dbReference type="Proteomes" id="UP000887576"/>
    </source>
</evidence>
<evidence type="ECO:0000313" key="2">
    <source>
        <dbReference type="WBParaSite" id="JU765_v2.g7380.t1"/>
    </source>
</evidence>
<name>A0AC34RJ43_9BILA</name>
<dbReference type="WBParaSite" id="JU765_v2.g7380.t1">
    <property type="protein sequence ID" value="JU765_v2.g7380.t1"/>
    <property type="gene ID" value="JU765_v2.g7380"/>
</dbReference>
<accession>A0AC34RJ43</accession>
<dbReference type="Proteomes" id="UP000887576">
    <property type="component" value="Unplaced"/>
</dbReference>